<keyword evidence="2" id="KW-0472">Membrane</keyword>
<feature type="domain" description="CLLAC-motif containing" evidence="3">
    <location>
        <begin position="44"/>
        <end position="73"/>
    </location>
</feature>
<dbReference type="GO" id="GO:0005794">
    <property type="term" value="C:Golgi apparatus"/>
    <property type="evidence" value="ECO:0007669"/>
    <property type="project" value="TreeGrafter"/>
</dbReference>
<dbReference type="InterPro" id="IPR031379">
    <property type="entry name" value="CLLAC"/>
</dbReference>
<dbReference type="GeneTree" id="ENSGT00730000111785"/>
<dbReference type="GO" id="GO:0005886">
    <property type="term" value="C:plasma membrane"/>
    <property type="evidence" value="ECO:0007669"/>
    <property type="project" value="TreeGrafter"/>
</dbReference>
<proteinExistence type="predicted"/>
<dbReference type="InterPro" id="IPR053297">
    <property type="entry name" value="Dynactin-associated"/>
</dbReference>
<dbReference type="Pfam" id="PF15675">
    <property type="entry name" value="CLLAC"/>
    <property type="match status" value="1"/>
</dbReference>
<evidence type="ECO:0000259" key="3">
    <source>
        <dbReference type="Pfam" id="PF15675"/>
    </source>
</evidence>
<dbReference type="PANTHER" id="PTHR35349">
    <property type="entry name" value="DYNACTIN-ASSOCIATED PROTEIN"/>
    <property type="match status" value="1"/>
</dbReference>
<feature type="compositionally biased region" description="Basic and acidic residues" evidence="1">
    <location>
        <begin position="155"/>
        <end position="166"/>
    </location>
</feature>
<reference evidence="4 5" key="1">
    <citation type="journal article" date="2011" name="Nature">
        <title>A high-resolution map of human evolutionary constraint using 29 mammals.</title>
        <authorList>
            <person name="Lindblad-Toh K."/>
            <person name="Garber M."/>
            <person name="Zuk O."/>
            <person name="Lin M.F."/>
            <person name="Parker B.J."/>
            <person name="Washietl S."/>
            <person name="Kheradpour P."/>
            <person name="Ernst J."/>
            <person name="Jordan G."/>
            <person name="Mauceli E."/>
            <person name="Ward L.D."/>
            <person name="Lowe C.B."/>
            <person name="Holloway A.K."/>
            <person name="Clamp M."/>
            <person name="Gnerre S."/>
            <person name="Alfoldi J."/>
            <person name="Beal K."/>
            <person name="Chang J."/>
            <person name="Clawson H."/>
            <person name="Cuff J."/>
            <person name="Di Palma F."/>
            <person name="Fitzgerald S."/>
            <person name="Flicek P."/>
            <person name="Guttman M."/>
            <person name="Hubisz M.J."/>
            <person name="Jaffe D.B."/>
            <person name="Jungreis I."/>
            <person name="Kent W.J."/>
            <person name="Kostka D."/>
            <person name="Lara M."/>
            <person name="Martins A.L."/>
            <person name="Massingham T."/>
            <person name="Moltke I."/>
            <person name="Raney B.J."/>
            <person name="Rasmussen M.D."/>
            <person name="Robinson J."/>
            <person name="Stark A."/>
            <person name="Vilella A.J."/>
            <person name="Wen J."/>
            <person name="Xie X."/>
            <person name="Zody M.C."/>
            <person name="Baldwin J."/>
            <person name="Bloom T."/>
            <person name="Chin C.W."/>
            <person name="Heiman D."/>
            <person name="Nicol R."/>
            <person name="Nusbaum C."/>
            <person name="Young S."/>
            <person name="Wilkinson J."/>
            <person name="Worley K.C."/>
            <person name="Kovar C.L."/>
            <person name="Muzny D.M."/>
            <person name="Gibbs R.A."/>
            <person name="Cree A."/>
            <person name="Dihn H.H."/>
            <person name="Fowler G."/>
            <person name="Jhangiani S."/>
            <person name="Joshi V."/>
            <person name="Lee S."/>
            <person name="Lewis L.R."/>
            <person name="Nazareth L.V."/>
            <person name="Okwuonu G."/>
            <person name="Santibanez J."/>
            <person name="Warren W.C."/>
            <person name="Mardis E.R."/>
            <person name="Weinstock G.M."/>
            <person name="Wilson R.K."/>
            <person name="Delehaunty K."/>
            <person name="Dooling D."/>
            <person name="Fronik C."/>
            <person name="Fulton L."/>
            <person name="Fulton B."/>
            <person name="Graves T."/>
            <person name="Minx P."/>
            <person name="Sodergren E."/>
            <person name="Birney E."/>
            <person name="Margulies E.H."/>
            <person name="Herrero J."/>
            <person name="Green E.D."/>
            <person name="Haussler D."/>
            <person name="Siepel A."/>
            <person name="Goldman N."/>
            <person name="Pollard K.S."/>
            <person name="Pedersen J.S."/>
            <person name="Lander E.S."/>
            <person name="Kellis M."/>
        </authorList>
    </citation>
    <scope>NUCLEOTIDE SEQUENCE [LARGE SCALE GENOMIC DNA]</scope>
    <source>
        <strain evidence="4 5">Thorbecke inbred</strain>
    </source>
</reference>
<name>A0A5F9CM12_RABIT</name>
<accession>A0A5F9CM12</accession>
<sequence>MDFYCLFIYLLISLQLPRNPYSSNGGTHCGCRVTIQPQLVTENPWSLLKTFLVCLLACLISTTLVVLVVYFVHFGRPTSNTTIIIQPDGKSSQVTFTPASTPSAASSPPPAASTPSAASSPPPGSQSTPPSTPVTSQSSSTTAAPSTLESTKTTTVDHEVIIDYDK</sequence>
<dbReference type="PANTHER" id="PTHR35349:SF5">
    <property type="entry name" value="DYNACTIN ASSOCIATED PROTEIN"/>
    <property type="match status" value="1"/>
</dbReference>
<dbReference type="Proteomes" id="UP000001811">
    <property type="component" value="Chromosome 9"/>
</dbReference>
<organism evidence="4 5">
    <name type="scientific">Oryctolagus cuniculus</name>
    <name type="common">Rabbit</name>
    <dbReference type="NCBI Taxonomy" id="9986"/>
    <lineage>
        <taxon>Eukaryota</taxon>
        <taxon>Metazoa</taxon>
        <taxon>Chordata</taxon>
        <taxon>Craniata</taxon>
        <taxon>Vertebrata</taxon>
        <taxon>Euteleostomi</taxon>
        <taxon>Mammalia</taxon>
        <taxon>Eutheria</taxon>
        <taxon>Euarchontoglires</taxon>
        <taxon>Glires</taxon>
        <taxon>Lagomorpha</taxon>
        <taxon>Leporidae</taxon>
        <taxon>Oryctolagus</taxon>
    </lineage>
</organism>
<dbReference type="EMBL" id="AAGW02032516">
    <property type="status" value="NOT_ANNOTATED_CDS"/>
    <property type="molecule type" value="Genomic_DNA"/>
</dbReference>
<feature type="compositionally biased region" description="Low complexity" evidence="1">
    <location>
        <begin position="97"/>
        <end position="106"/>
    </location>
</feature>
<dbReference type="FunCoup" id="A0A5F9CM12">
    <property type="interactions" value="2"/>
</dbReference>
<keyword evidence="2" id="KW-0812">Transmembrane</keyword>
<protein>
    <recommendedName>
        <fullName evidence="3">CLLAC-motif containing domain-containing protein</fullName>
    </recommendedName>
</protein>
<evidence type="ECO:0000256" key="2">
    <source>
        <dbReference type="SAM" id="Phobius"/>
    </source>
</evidence>
<dbReference type="AlphaFoldDB" id="A0A5F9CM12"/>
<dbReference type="Ensembl" id="ENSOCUT00000035101.1">
    <property type="protein sequence ID" value="ENSOCUP00000034663.1"/>
    <property type="gene ID" value="ENSOCUG00000030546.1"/>
</dbReference>
<evidence type="ECO:0000256" key="1">
    <source>
        <dbReference type="SAM" id="MobiDB-lite"/>
    </source>
</evidence>
<dbReference type="InParanoid" id="A0A5F9CM12"/>
<keyword evidence="2" id="KW-1133">Transmembrane helix</keyword>
<evidence type="ECO:0000313" key="4">
    <source>
        <dbReference type="Ensembl" id="ENSOCUP00000034663.1"/>
    </source>
</evidence>
<evidence type="ECO:0000313" key="5">
    <source>
        <dbReference type="Proteomes" id="UP000001811"/>
    </source>
</evidence>
<feature type="region of interest" description="Disordered" evidence="1">
    <location>
        <begin position="91"/>
        <end position="166"/>
    </location>
</feature>
<keyword evidence="5" id="KW-1185">Reference proteome</keyword>
<reference evidence="4" key="3">
    <citation type="submission" date="2025-09" db="UniProtKB">
        <authorList>
            <consortium name="Ensembl"/>
        </authorList>
    </citation>
    <scope>IDENTIFICATION</scope>
    <source>
        <strain evidence="4">Thorbecke</strain>
    </source>
</reference>
<feature type="transmembrane region" description="Helical" evidence="2">
    <location>
        <begin position="49"/>
        <end position="72"/>
    </location>
</feature>
<feature type="compositionally biased region" description="Low complexity" evidence="1">
    <location>
        <begin position="113"/>
        <end position="147"/>
    </location>
</feature>
<reference evidence="4" key="2">
    <citation type="submission" date="2025-08" db="UniProtKB">
        <authorList>
            <consortium name="Ensembl"/>
        </authorList>
    </citation>
    <scope>IDENTIFICATION</scope>
    <source>
        <strain evidence="4">Thorbecke</strain>
    </source>
</reference>